<keyword evidence="3 7" id="KW-0418">Kinase</keyword>
<dbReference type="InterPro" id="IPR007371">
    <property type="entry name" value="TPK_catalytic"/>
</dbReference>
<organism evidence="7 8">
    <name type="scientific">Halothermothrix orenii (strain H 168 / OCM 544 / DSM 9562)</name>
    <dbReference type="NCBI Taxonomy" id="373903"/>
    <lineage>
        <taxon>Bacteria</taxon>
        <taxon>Bacillati</taxon>
        <taxon>Bacillota</taxon>
        <taxon>Clostridia</taxon>
        <taxon>Halanaerobiales</taxon>
        <taxon>Halothermotrichaceae</taxon>
        <taxon>Halothermothrix</taxon>
    </lineage>
</organism>
<dbReference type="eggNOG" id="COG1564">
    <property type="taxonomic scope" value="Bacteria"/>
</dbReference>
<dbReference type="Pfam" id="PF04263">
    <property type="entry name" value="TPK_catalytic"/>
    <property type="match status" value="1"/>
</dbReference>
<keyword evidence="1 7" id="KW-0808">Transferase</keyword>
<dbReference type="InterPro" id="IPR036759">
    <property type="entry name" value="TPK_catalytic_sf"/>
</dbReference>
<dbReference type="GO" id="GO:0004788">
    <property type="term" value="F:thiamine diphosphokinase activity"/>
    <property type="evidence" value="ECO:0007669"/>
    <property type="project" value="UniProtKB-UniRule"/>
</dbReference>
<evidence type="ECO:0000313" key="8">
    <source>
        <dbReference type="Proteomes" id="UP000000719"/>
    </source>
</evidence>
<evidence type="ECO:0000256" key="4">
    <source>
        <dbReference type="ARBA" id="ARBA00022840"/>
    </source>
</evidence>
<dbReference type="EMBL" id="CP001098">
    <property type="protein sequence ID" value="ACL69760.1"/>
    <property type="molecule type" value="Genomic_DNA"/>
</dbReference>
<dbReference type="NCBIfam" id="TIGR01378">
    <property type="entry name" value="thi_PPkinase"/>
    <property type="match status" value="1"/>
</dbReference>
<evidence type="ECO:0000256" key="5">
    <source>
        <dbReference type="NCBIfam" id="TIGR01378"/>
    </source>
</evidence>
<dbReference type="AlphaFoldDB" id="B8CWU1"/>
<dbReference type="CDD" id="cd07995">
    <property type="entry name" value="TPK"/>
    <property type="match status" value="1"/>
</dbReference>
<dbReference type="STRING" id="373903.Hore_10040"/>
<accession>B8CWU1</accession>
<dbReference type="GO" id="GO:0030975">
    <property type="term" value="F:thiamine binding"/>
    <property type="evidence" value="ECO:0007669"/>
    <property type="project" value="InterPro"/>
</dbReference>
<dbReference type="OrthoDB" id="9804377at2"/>
<dbReference type="Pfam" id="PF04265">
    <property type="entry name" value="TPK_B1_binding"/>
    <property type="match status" value="1"/>
</dbReference>
<name>B8CWU1_HALOH</name>
<sequence>MGEKKAVIALNGFLTGKKEDYQKYIRDIDLVIGADGGALLLKKINVIPDLVIGDFDSLTESELNFFKKQGVTIRKYPVEKDETDGELALNYCIEKGYGIVYFIGALGGRVDQQLANIFLLEMANRYGVKAIVKEPDEEIGLINDRLLIRDKQGARFSILPLDDRVSGVSLKGFKYPLKNAILNRYKTRGISNKIVENKATVKVEKGLLMYIISEE</sequence>
<dbReference type="InterPro" id="IPR053149">
    <property type="entry name" value="TPK"/>
</dbReference>
<dbReference type="Proteomes" id="UP000000719">
    <property type="component" value="Chromosome"/>
</dbReference>
<dbReference type="Gene3D" id="3.40.50.10240">
    <property type="entry name" value="Thiamin pyrophosphokinase, catalytic domain"/>
    <property type="match status" value="1"/>
</dbReference>
<dbReference type="InterPro" id="IPR007373">
    <property type="entry name" value="Thiamin_PyroPKinase_B1-bd"/>
</dbReference>
<dbReference type="PANTHER" id="PTHR41299">
    <property type="entry name" value="THIAMINE PYROPHOSPHOKINASE"/>
    <property type="match status" value="1"/>
</dbReference>
<keyword evidence="8" id="KW-1185">Reference proteome</keyword>
<reference evidence="7 8" key="1">
    <citation type="journal article" date="2009" name="PLoS ONE">
        <title>Genome analysis of the anaerobic thermohalophilic bacterium Halothermothrix orenii.</title>
        <authorList>
            <person name="Mavromatis K."/>
            <person name="Ivanova N."/>
            <person name="Anderson I."/>
            <person name="Lykidis A."/>
            <person name="Hooper S.D."/>
            <person name="Sun H."/>
            <person name="Kunin V."/>
            <person name="Lapidus A."/>
            <person name="Hugenholtz P."/>
            <person name="Patel B."/>
            <person name="Kyrpides N.C."/>
        </authorList>
    </citation>
    <scope>NUCLEOTIDE SEQUENCE [LARGE SCALE GENOMIC DNA]</scope>
    <source>
        <strain evidence="8">H 168 / OCM 544 / DSM 9562</strain>
    </source>
</reference>
<dbReference type="SMART" id="SM00983">
    <property type="entry name" value="TPK_B1_binding"/>
    <property type="match status" value="1"/>
</dbReference>
<dbReference type="GO" id="GO:0016301">
    <property type="term" value="F:kinase activity"/>
    <property type="evidence" value="ECO:0007669"/>
    <property type="project" value="UniProtKB-KW"/>
</dbReference>
<evidence type="ECO:0000256" key="3">
    <source>
        <dbReference type="ARBA" id="ARBA00022777"/>
    </source>
</evidence>
<gene>
    <name evidence="7" type="ordered locus">Hore_10040</name>
</gene>
<dbReference type="SUPFAM" id="SSF63862">
    <property type="entry name" value="Thiamin pyrophosphokinase, substrate-binding domain"/>
    <property type="match status" value="1"/>
</dbReference>
<dbReference type="EC" id="2.7.6.2" evidence="5"/>
<feature type="domain" description="Thiamin pyrophosphokinase thiamin-binding" evidence="6">
    <location>
        <begin position="127"/>
        <end position="209"/>
    </location>
</feature>
<dbReference type="PANTHER" id="PTHR41299:SF1">
    <property type="entry name" value="THIAMINE PYROPHOSPHOKINASE"/>
    <property type="match status" value="1"/>
</dbReference>
<dbReference type="KEGG" id="hor:Hore_10040"/>
<dbReference type="GO" id="GO:0005524">
    <property type="term" value="F:ATP binding"/>
    <property type="evidence" value="ECO:0007669"/>
    <property type="project" value="UniProtKB-KW"/>
</dbReference>
<evidence type="ECO:0000256" key="1">
    <source>
        <dbReference type="ARBA" id="ARBA00022679"/>
    </source>
</evidence>
<dbReference type="InterPro" id="IPR006282">
    <property type="entry name" value="Thi_PPkinase"/>
</dbReference>
<dbReference type="InterPro" id="IPR036371">
    <property type="entry name" value="TPK_B1-bd_sf"/>
</dbReference>
<dbReference type="GO" id="GO:0009229">
    <property type="term" value="P:thiamine diphosphate biosynthetic process"/>
    <property type="evidence" value="ECO:0007669"/>
    <property type="project" value="InterPro"/>
</dbReference>
<dbReference type="SUPFAM" id="SSF63999">
    <property type="entry name" value="Thiamin pyrophosphokinase, catalytic domain"/>
    <property type="match status" value="1"/>
</dbReference>
<dbReference type="GO" id="GO:0006772">
    <property type="term" value="P:thiamine metabolic process"/>
    <property type="evidence" value="ECO:0007669"/>
    <property type="project" value="UniProtKB-UniRule"/>
</dbReference>
<evidence type="ECO:0000313" key="7">
    <source>
        <dbReference type="EMBL" id="ACL69760.1"/>
    </source>
</evidence>
<keyword evidence="4" id="KW-0067">ATP-binding</keyword>
<evidence type="ECO:0000256" key="2">
    <source>
        <dbReference type="ARBA" id="ARBA00022741"/>
    </source>
</evidence>
<keyword evidence="2" id="KW-0547">Nucleotide-binding</keyword>
<proteinExistence type="predicted"/>
<evidence type="ECO:0000259" key="6">
    <source>
        <dbReference type="SMART" id="SM00983"/>
    </source>
</evidence>
<dbReference type="RefSeq" id="WP_012635945.1">
    <property type="nucleotide sequence ID" value="NC_011899.1"/>
</dbReference>
<dbReference type="HOGENOM" id="CLU_044237_1_1_9"/>
<protein>
    <recommendedName>
        <fullName evidence="5">Thiamine diphosphokinase</fullName>
        <ecNumber evidence="5">2.7.6.2</ecNumber>
    </recommendedName>
</protein>